<feature type="transmembrane region" description="Helical" evidence="15">
    <location>
        <begin position="115"/>
        <end position="136"/>
    </location>
</feature>
<keyword evidence="4" id="KW-0813">Transport</keyword>
<dbReference type="AlphaFoldDB" id="A0A9F2RCX9"/>
<feature type="transmembrane region" description="Helical" evidence="15">
    <location>
        <begin position="21"/>
        <end position="40"/>
    </location>
</feature>
<gene>
    <name evidence="18" type="primary">LOC103049781</name>
</gene>
<dbReference type="FunFam" id="1.20.1250.20:FF:000163">
    <property type="entry name" value="Putative monocarboxylate transporter 13"/>
    <property type="match status" value="1"/>
</dbReference>
<evidence type="ECO:0000256" key="9">
    <source>
        <dbReference type="ARBA" id="ARBA00023034"/>
    </source>
</evidence>
<evidence type="ECO:0000259" key="16">
    <source>
        <dbReference type="PROSITE" id="PS50850"/>
    </source>
</evidence>
<feature type="transmembrane region" description="Helical" evidence="15">
    <location>
        <begin position="148"/>
        <end position="168"/>
    </location>
</feature>
<dbReference type="InterPro" id="IPR050327">
    <property type="entry name" value="Proton-linked_MCT"/>
</dbReference>
<dbReference type="RefSeq" id="XP_007443256.1">
    <property type="nucleotide sequence ID" value="XM_007443194.2"/>
</dbReference>
<name>A0A9F2RCX9_PYTBI</name>
<evidence type="ECO:0000256" key="8">
    <source>
        <dbReference type="ARBA" id="ARBA00022989"/>
    </source>
</evidence>
<feature type="transmembrane region" description="Helical" evidence="15">
    <location>
        <begin position="329"/>
        <end position="348"/>
    </location>
</feature>
<protein>
    <recommendedName>
        <fullName evidence="12">Monocarboxylate transporter 13</fullName>
    </recommendedName>
    <alternativeName>
        <fullName evidence="13">Solute carrier family 16 member 13</fullName>
    </alternativeName>
</protein>
<reference evidence="18" key="1">
    <citation type="submission" date="2025-08" db="UniProtKB">
        <authorList>
            <consortium name="RefSeq"/>
        </authorList>
    </citation>
    <scope>IDENTIFICATION</scope>
    <source>
        <tissue evidence="18">Liver</tissue>
    </source>
</reference>
<keyword evidence="10 15" id="KW-0472">Membrane</keyword>
<evidence type="ECO:0000256" key="11">
    <source>
        <dbReference type="ARBA" id="ARBA00059080"/>
    </source>
</evidence>
<keyword evidence="8 15" id="KW-1133">Transmembrane helix</keyword>
<dbReference type="InterPro" id="IPR036259">
    <property type="entry name" value="MFS_trans_sf"/>
</dbReference>
<comment type="function">
    <text evidence="11">Proton-linked monocarboxylate transporter. May catalyze the transport of monocarboxylates across the plasma membrane.</text>
</comment>
<evidence type="ECO:0000256" key="6">
    <source>
        <dbReference type="ARBA" id="ARBA00022692"/>
    </source>
</evidence>
<feature type="domain" description="Major facilitator superfamily (MFS) profile" evidence="16">
    <location>
        <begin position="22"/>
        <end position="418"/>
    </location>
</feature>
<keyword evidence="7" id="KW-0769">Symport</keyword>
<comment type="subcellular location">
    <subcellularLocation>
        <location evidence="1">Cell membrane</location>
        <topology evidence="1">Multi-pass membrane protein</topology>
    </subcellularLocation>
    <subcellularLocation>
        <location evidence="2">Golgi apparatus membrane</location>
        <topology evidence="2">Multi-pass membrane protein</topology>
    </subcellularLocation>
</comment>
<dbReference type="GO" id="GO:0000139">
    <property type="term" value="C:Golgi membrane"/>
    <property type="evidence" value="ECO:0007669"/>
    <property type="project" value="UniProtKB-SubCell"/>
</dbReference>
<evidence type="ECO:0000313" key="17">
    <source>
        <dbReference type="Proteomes" id="UP000695026"/>
    </source>
</evidence>
<dbReference type="InterPro" id="IPR011701">
    <property type="entry name" value="MFS"/>
</dbReference>
<evidence type="ECO:0000256" key="14">
    <source>
        <dbReference type="SAM" id="MobiDB-lite"/>
    </source>
</evidence>
<dbReference type="GO" id="GO:0015293">
    <property type="term" value="F:symporter activity"/>
    <property type="evidence" value="ECO:0007669"/>
    <property type="project" value="UniProtKB-KW"/>
</dbReference>
<dbReference type="OrthoDB" id="2213137at2759"/>
<dbReference type="PANTHER" id="PTHR11360:SF19">
    <property type="entry name" value="MONOCARBOXYLATE TRANSPORTER 13"/>
    <property type="match status" value="1"/>
</dbReference>
<dbReference type="Proteomes" id="UP000695026">
    <property type="component" value="Unplaced"/>
</dbReference>
<proteinExistence type="inferred from homology"/>
<dbReference type="CDD" id="cd17423">
    <property type="entry name" value="MFS_MCT11_13"/>
    <property type="match status" value="1"/>
</dbReference>
<feature type="compositionally biased region" description="Polar residues" evidence="14">
    <location>
        <begin position="447"/>
        <end position="457"/>
    </location>
</feature>
<evidence type="ECO:0000256" key="7">
    <source>
        <dbReference type="ARBA" id="ARBA00022847"/>
    </source>
</evidence>
<dbReference type="GO" id="GO:0008028">
    <property type="term" value="F:monocarboxylic acid transmembrane transporter activity"/>
    <property type="evidence" value="ECO:0007669"/>
    <property type="project" value="TreeGrafter"/>
</dbReference>
<dbReference type="Gene3D" id="1.20.1250.20">
    <property type="entry name" value="MFS general substrate transporter like domains"/>
    <property type="match status" value="1"/>
</dbReference>
<dbReference type="InterPro" id="IPR048233">
    <property type="entry name" value="MFS_MCT_13"/>
</dbReference>
<comment type="similarity">
    <text evidence="3">Belongs to the major facilitator superfamily. Monocarboxylate porter (TC 2.A.1.13) family.</text>
</comment>
<evidence type="ECO:0000256" key="13">
    <source>
        <dbReference type="ARBA" id="ARBA00078721"/>
    </source>
</evidence>
<feature type="transmembrane region" description="Helical" evidence="15">
    <location>
        <begin position="91"/>
        <end position="109"/>
    </location>
</feature>
<dbReference type="PANTHER" id="PTHR11360">
    <property type="entry name" value="MONOCARBOXYLATE TRANSPORTER"/>
    <property type="match status" value="1"/>
</dbReference>
<dbReference type="GO" id="GO:0005886">
    <property type="term" value="C:plasma membrane"/>
    <property type="evidence" value="ECO:0007669"/>
    <property type="project" value="UniProtKB-SubCell"/>
</dbReference>
<evidence type="ECO:0000256" key="3">
    <source>
        <dbReference type="ARBA" id="ARBA00006727"/>
    </source>
</evidence>
<feature type="transmembrane region" description="Helical" evidence="15">
    <location>
        <begin position="360"/>
        <end position="384"/>
    </location>
</feature>
<evidence type="ECO:0000313" key="18">
    <source>
        <dbReference type="RefSeq" id="XP_007443256.1"/>
    </source>
</evidence>
<organism evidence="17 18">
    <name type="scientific">Python bivittatus</name>
    <name type="common">Burmese python</name>
    <name type="synonym">Python molurus bivittatus</name>
    <dbReference type="NCBI Taxonomy" id="176946"/>
    <lineage>
        <taxon>Eukaryota</taxon>
        <taxon>Metazoa</taxon>
        <taxon>Chordata</taxon>
        <taxon>Craniata</taxon>
        <taxon>Vertebrata</taxon>
        <taxon>Euteleostomi</taxon>
        <taxon>Lepidosauria</taxon>
        <taxon>Squamata</taxon>
        <taxon>Bifurcata</taxon>
        <taxon>Unidentata</taxon>
        <taxon>Episquamata</taxon>
        <taxon>Toxicofera</taxon>
        <taxon>Serpentes</taxon>
        <taxon>Henophidia</taxon>
        <taxon>Pythonidae</taxon>
        <taxon>Python</taxon>
    </lineage>
</organism>
<evidence type="ECO:0000256" key="1">
    <source>
        <dbReference type="ARBA" id="ARBA00004651"/>
    </source>
</evidence>
<dbReference type="GeneID" id="103049781"/>
<keyword evidence="5" id="KW-1003">Cell membrane</keyword>
<keyword evidence="6 15" id="KW-0812">Transmembrane</keyword>
<feature type="transmembrane region" description="Helical" evidence="15">
    <location>
        <begin position="180"/>
        <end position="198"/>
    </location>
</feature>
<keyword evidence="17" id="KW-1185">Reference proteome</keyword>
<feature type="region of interest" description="Disordered" evidence="14">
    <location>
        <begin position="422"/>
        <end position="457"/>
    </location>
</feature>
<dbReference type="KEGG" id="pbi:103049781"/>
<feature type="transmembrane region" description="Helical" evidence="15">
    <location>
        <begin position="237"/>
        <end position="260"/>
    </location>
</feature>
<accession>A0A9F2RCX9</accession>
<feature type="transmembrane region" description="Helical" evidence="15">
    <location>
        <begin position="60"/>
        <end position="79"/>
    </location>
</feature>
<dbReference type="OMA" id="CTLGYVN"/>
<evidence type="ECO:0000256" key="4">
    <source>
        <dbReference type="ARBA" id="ARBA00022448"/>
    </source>
</evidence>
<feature type="transmembrane region" description="Helical" evidence="15">
    <location>
        <begin position="272"/>
        <end position="294"/>
    </location>
</feature>
<evidence type="ECO:0000256" key="10">
    <source>
        <dbReference type="ARBA" id="ARBA00023136"/>
    </source>
</evidence>
<evidence type="ECO:0000256" key="5">
    <source>
        <dbReference type="ARBA" id="ARBA00022475"/>
    </source>
</evidence>
<evidence type="ECO:0000256" key="12">
    <source>
        <dbReference type="ARBA" id="ARBA00073869"/>
    </source>
</evidence>
<evidence type="ECO:0000256" key="15">
    <source>
        <dbReference type="SAM" id="Phobius"/>
    </source>
</evidence>
<dbReference type="InterPro" id="IPR020846">
    <property type="entry name" value="MFS_dom"/>
</dbReference>
<evidence type="ECO:0000256" key="2">
    <source>
        <dbReference type="ARBA" id="ARBA00004653"/>
    </source>
</evidence>
<sequence length="457" mass="48273">MVQDQVPTSSPAAPAAPDGGWGWMVVLAGFVQSALVFGVIRSFGVFFVEFLAHFGESSSSISWVVSLGIAVLQFASPMGSALSARYGARPVVMAGGFLASGGLFLASFSTNLIHLYLSVGLLTGLGWALVFTPSVAAVSHYFEKRRTLAMGLAVSGAGVSSLAFSPFFQYLVDLYGWRGALQIVAGISLNLLASGAVLRPLAVEGGKPPGDKGGGFCQEPRTLASSFALELLHHRPFLRYVLVFVLVDMGYFVPYAHLVAYAREVGCREYDAASIMSVAAIADMAGRIFAGWLADSQVFSRSVHDLTLWMALTGIALTLVPLGHSLETLMPLGLCYGFFAGALVPLQFTSLVEIVGARYVLAGIGFMHMLESTGALVGTPISGWLRDITGNFTASFISAGAVLLAGSLVLLTLPNYFSCSRPPKTQPPGTAEHQDPKTLESGGLPQQGRNLYQIETG</sequence>
<dbReference type="SUPFAM" id="SSF103473">
    <property type="entry name" value="MFS general substrate transporter"/>
    <property type="match status" value="1"/>
</dbReference>
<keyword evidence="9" id="KW-0333">Golgi apparatus</keyword>
<dbReference type="Pfam" id="PF07690">
    <property type="entry name" value="MFS_1"/>
    <property type="match status" value="2"/>
</dbReference>
<feature type="transmembrane region" description="Helical" evidence="15">
    <location>
        <begin position="396"/>
        <end position="417"/>
    </location>
</feature>
<dbReference type="PROSITE" id="PS50850">
    <property type="entry name" value="MFS"/>
    <property type="match status" value="1"/>
</dbReference>